<dbReference type="GO" id="GO:0001578">
    <property type="term" value="P:microtubule bundle formation"/>
    <property type="evidence" value="ECO:0007669"/>
    <property type="project" value="TreeGrafter"/>
</dbReference>
<reference evidence="4" key="1">
    <citation type="submission" date="2025-08" db="UniProtKB">
        <authorList>
            <consortium name="Ensembl"/>
        </authorList>
    </citation>
    <scope>IDENTIFICATION</scope>
</reference>
<dbReference type="GO" id="GO:0097431">
    <property type="term" value="C:mitotic spindle pole"/>
    <property type="evidence" value="ECO:0007669"/>
    <property type="project" value="TreeGrafter"/>
</dbReference>
<dbReference type="GO" id="GO:0043015">
    <property type="term" value="F:gamma-tubulin binding"/>
    <property type="evidence" value="ECO:0007669"/>
    <property type="project" value="TreeGrafter"/>
</dbReference>
<dbReference type="PANTHER" id="PTHR46930">
    <property type="entry name" value="CDK5 REGULATORY SUBUNIT-ASSOCIATED PROTEIN 2"/>
    <property type="match status" value="1"/>
</dbReference>
<reference evidence="4" key="2">
    <citation type="submission" date="2025-09" db="UniProtKB">
        <authorList>
            <consortium name="Ensembl"/>
        </authorList>
    </citation>
    <scope>IDENTIFICATION</scope>
</reference>
<dbReference type="InterPro" id="IPR056273">
    <property type="entry name" value="CDK5RAP2_MYOME_CC"/>
</dbReference>
<evidence type="ECO:0000313" key="4">
    <source>
        <dbReference type="Ensembl" id="ENSLLTP00000021761.1"/>
    </source>
</evidence>
<dbReference type="GO" id="GO:0046600">
    <property type="term" value="P:negative regulation of centriole replication"/>
    <property type="evidence" value="ECO:0007669"/>
    <property type="project" value="TreeGrafter"/>
</dbReference>
<feature type="domain" description="CDK5 regulatory subunit-associated protein 2/Myomegalin coiled coil" evidence="3">
    <location>
        <begin position="366"/>
        <end position="434"/>
    </location>
</feature>
<protein>
    <recommendedName>
        <fullName evidence="3">CDK5 regulatory subunit-associated protein 2/Myomegalin coiled coil domain-containing protein</fullName>
    </recommendedName>
</protein>
<feature type="region of interest" description="Disordered" evidence="2">
    <location>
        <begin position="119"/>
        <end position="139"/>
    </location>
</feature>
<dbReference type="InterPro" id="IPR042791">
    <property type="entry name" value="CDK5RAP2"/>
</dbReference>
<feature type="coiled-coil region" evidence="1">
    <location>
        <begin position="148"/>
        <end position="217"/>
    </location>
</feature>
<evidence type="ECO:0000259" key="3">
    <source>
        <dbReference type="Pfam" id="PF23246"/>
    </source>
</evidence>
<dbReference type="GO" id="GO:0035371">
    <property type="term" value="C:microtubule plus-end"/>
    <property type="evidence" value="ECO:0007669"/>
    <property type="project" value="TreeGrafter"/>
</dbReference>
<keyword evidence="5" id="KW-1185">Reference proteome</keyword>
<feature type="coiled-coil region" evidence="1">
    <location>
        <begin position="17"/>
        <end position="62"/>
    </location>
</feature>
<evidence type="ECO:0000256" key="1">
    <source>
        <dbReference type="SAM" id="Coils"/>
    </source>
</evidence>
<dbReference type="GO" id="GO:0007059">
    <property type="term" value="P:chromosome segregation"/>
    <property type="evidence" value="ECO:0007669"/>
    <property type="project" value="TreeGrafter"/>
</dbReference>
<name>A0A8C5STX8_LATLA</name>
<dbReference type="GO" id="GO:0090266">
    <property type="term" value="P:regulation of mitotic cell cycle spindle assembly checkpoint"/>
    <property type="evidence" value="ECO:0007669"/>
    <property type="project" value="TreeGrafter"/>
</dbReference>
<dbReference type="Pfam" id="PF23246">
    <property type="entry name" value="CC_CDK5RAP2"/>
    <property type="match status" value="1"/>
</dbReference>
<dbReference type="Proteomes" id="UP000694406">
    <property type="component" value="Unplaced"/>
</dbReference>
<keyword evidence="1" id="KW-0175">Coiled coil</keyword>
<proteinExistence type="predicted"/>
<accession>A0A8C5STX8</accession>
<feature type="coiled-coil region" evidence="1">
    <location>
        <begin position="257"/>
        <end position="333"/>
    </location>
</feature>
<dbReference type="GO" id="GO:0000132">
    <property type="term" value="P:establishment of mitotic spindle orientation"/>
    <property type="evidence" value="ECO:0007669"/>
    <property type="project" value="TreeGrafter"/>
</dbReference>
<dbReference type="AlphaFoldDB" id="A0A8C5STX8"/>
<evidence type="ECO:0000313" key="5">
    <source>
        <dbReference type="Proteomes" id="UP000694406"/>
    </source>
</evidence>
<dbReference type="GO" id="GO:0008017">
    <property type="term" value="F:microtubule binding"/>
    <property type="evidence" value="ECO:0007669"/>
    <property type="project" value="TreeGrafter"/>
</dbReference>
<dbReference type="GO" id="GO:0007099">
    <property type="term" value="P:centriole replication"/>
    <property type="evidence" value="ECO:0007669"/>
    <property type="project" value="TreeGrafter"/>
</dbReference>
<dbReference type="Ensembl" id="ENSLLTT00000022566.1">
    <property type="protein sequence ID" value="ENSLLTP00000021761.1"/>
    <property type="gene ID" value="ENSLLTG00000016228.1"/>
</dbReference>
<organism evidence="4 5">
    <name type="scientific">Laticauda laticaudata</name>
    <name type="common">Blue-ringed sea krait</name>
    <name type="synonym">Blue-lipped sea krait</name>
    <dbReference type="NCBI Taxonomy" id="8630"/>
    <lineage>
        <taxon>Eukaryota</taxon>
        <taxon>Metazoa</taxon>
        <taxon>Chordata</taxon>
        <taxon>Craniata</taxon>
        <taxon>Vertebrata</taxon>
        <taxon>Euteleostomi</taxon>
        <taxon>Lepidosauria</taxon>
        <taxon>Squamata</taxon>
        <taxon>Bifurcata</taxon>
        <taxon>Unidentata</taxon>
        <taxon>Episquamata</taxon>
        <taxon>Toxicofera</taxon>
        <taxon>Serpentes</taxon>
        <taxon>Colubroidea</taxon>
        <taxon>Elapidae</taxon>
        <taxon>Laticaudinae</taxon>
        <taxon>Laticauda</taxon>
    </lineage>
</organism>
<dbReference type="PANTHER" id="PTHR46930:SF1">
    <property type="entry name" value="CDK5 REGULATORY SUBUNIT-ASSOCIATED PROTEIN 2"/>
    <property type="match status" value="1"/>
</dbReference>
<dbReference type="GO" id="GO:0000242">
    <property type="term" value="C:pericentriolar material"/>
    <property type="evidence" value="ECO:0007669"/>
    <property type="project" value="TreeGrafter"/>
</dbReference>
<evidence type="ECO:0000256" key="2">
    <source>
        <dbReference type="SAM" id="MobiDB-lite"/>
    </source>
</evidence>
<dbReference type="GeneTree" id="ENSGT00950000183190"/>
<sequence length="499" mass="57716">MFGLCRKAVESLAQGGDAEIQRLKEDAEKKVQEVEASLTSRIQLLEEDLRTAREEVEKAFALTDRERVQRLAVEQQLSLIITAQAKDIDITALLGEKDRCIEQLRLSLERKNAAIQLLEEGQRRPSEETQDPSAALDDEKEKTLEILRTEFSSEKKDFEKRIEGLQENLRDREMELSAEKKNALKRDKTIQGLTLVLKTKENENGELASEIESLKALLAKSGEIGSQAQTQKFKDAEGSQELLMEKESLLADLRSQNLTKDTENRKLQRKLKRTEQELSELLLEKEKLGRDLEEARQQKNQSDKTIHDLQNELEKTQNELAEKEKAIELHYEVLLSDGDQRLQNQELVIARLTDGVAQKDELLQRAKESEYAEMLETLRKEHTIFSTLIKSLKDSDGISNLQEELNTILSLRKQLEEGILETWNLRRTLEEQIRDNRKEEDTPLSWSNQTSYMSICLRDQDHRWDCPVDQLSLEELKKKVFGFFSLCHNHHRTLAIMLT</sequence>